<keyword evidence="2" id="KW-1185">Reference proteome</keyword>
<protein>
    <submittedName>
        <fullName evidence="1">Uncharacterized protein</fullName>
    </submittedName>
</protein>
<dbReference type="AlphaFoldDB" id="A0A0V0TQ17"/>
<organism evidence="1 2">
    <name type="scientific">Trichinella murrelli</name>
    <dbReference type="NCBI Taxonomy" id="144512"/>
    <lineage>
        <taxon>Eukaryota</taxon>
        <taxon>Metazoa</taxon>
        <taxon>Ecdysozoa</taxon>
        <taxon>Nematoda</taxon>
        <taxon>Enoplea</taxon>
        <taxon>Dorylaimia</taxon>
        <taxon>Trichinellida</taxon>
        <taxon>Trichinellidae</taxon>
        <taxon>Trichinella</taxon>
    </lineage>
</organism>
<proteinExistence type="predicted"/>
<reference evidence="1 2" key="1">
    <citation type="submission" date="2015-01" db="EMBL/GenBank/DDBJ databases">
        <title>Evolution of Trichinella species and genotypes.</title>
        <authorList>
            <person name="Korhonen P.K."/>
            <person name="Edoardo P."/>
            <person name="Giuseppe L.R."/>
            <person name="Gasser R.B."/>
        </authorList>
    </citation>
    <scope>NUCLEOTIDE SEQUENCE [LARGE SCALE GENOMIC DNA]</scope>
    <source>
        <strain evidence="1">ISS417</strain>
    </source>
</reference>
<dbReference type="Proteomes" id="UP000055048">
    <property type="component" value="Unassembled WGS sequence"/>
</dbReference>
<dbReference type="EMBL" id="JYDJ01000181">
    <property type="protein sequence ID" value="KRX41058.1"/>
    <property type="molecule type" value="Genomic_DNA"/>
</dbReference>
<gene>
    <name evidence="1" type="ORF">T05_8352</name>
</gene>
<accession>A0A0V0TQ17</accession>
<comment type="caution">
    <text evidence="1">The sequence shown here is derived from an EMBL/GenBank/DDBJ whole genome shotgun (WGS) entry which is preliminary data.</text>
</comment>
<evidence type="ECO:0000313" key="2">
    <source>
        <dbReference type="Proteomes" id="UP000055048"/>
    </source>
</evidence>
<name>A0A0V0TQ17_9BILA</name>
<sequence>MGSDACGARHCVDARRGRLLFLLNRRRQSRRRHRLTRPQLSTQLLRQHVELVRFGSVRFSLACRLVSI</sequence>
<evidence type="ECO:0000313" key="1">
    <source>
        <dbReference type="EMBL" id="KRX41058.1"/>
    </source>
</evidence>